<comment type="caution">
    <text evidence="1">The sequence shown here is derived from an EMBL/GenBank/DDBJ whole genome shotgun (WGS) entry which is preliminary data.</text>
</comment>
<gene>
    <name evidence="1" type="ORF">F6X38_21560</name>
</gene>
<dbReference type="Proteomes" id="UP000432089">
    <property type="component" value="Unassembled WGS sequence"/>
</dbReference>
<protein>
    <submittedName>
        <fullName evidence="1">Uncharacterized protein</fullName>
    </submittedName>
</protein>
<dbReference type="AlphaFoldDB" id="A0A7V7TUG4"/>
<evidence type="ECO:0000313" key="1">
    <source>
        <dbReference type="EMBL" id="KAB0676295.1"/>
    </source>
</evidence>
<sequence length="372" mass="38780">MANRADRRASAKIARQSVKRAKSPTEGAILRAAAAFASEGATGQLRPCLSNADFDDAWTRLADDLEDILGEGYPDFRAQAYAEAGLGTLRVAEAGGAEVELGTRLVLCPVVGPADRVAAFADDAGEIARLETSLREAGVVPEDGRCLVLPLVVPIAAFMPDASPPGRVRALHEYLSDRLKDGLLRTPLPSPDAIRVAVAELLQADPAASGGDTAFGALVGIELVLDAFAGRTAVPEDELDAEDLASAAAVESWYDSYAADLADMAIGAPLDWPACGAALAWETVRIPMEAALRRRGVPDGRPETIHCAATADGERLVLSAVTGPIAVGPFSASTDLAWFDADEFFGRVEANADSLVEHDDEGDVVAPLLGAA</sequence>
<proteinExistence type="predicted"/>
<organism evidence="1 2">
    <name type="scientific">Plantimonas leprariae</name>
    <dbReference type="NCBI Taxonomy" id="2615207"/>
    <lineage>
        <taxon>Bacteria</taxon>
        <taxon>Pseudomonadati</taxon>
        <taxon>Pseudomonadota</taxon>
        <taxon>Alphaproteobacteria</taxon>
        <taxon>Hyphomicrobiales</taxon>
        <taxon>Aurantimonadaceae</taxon>
        <taxon>Plantimonas</taxon>
    </lineage>
</organism>
<dbReference type="RefSeq" id="WP_150973501.1">
    <property type="nucleotide sequence ID" value="NZ_VZDO01000024.1"/>
</dbReference>
<evidence type="ECO:0000313" key="2">
    <source>
        <dbReference type="Proteomes" id="UP000432089"/>
    </source>
</evidence>
<reference evidence="1 2" key="1">
    <citation type="submission" date="2019-09" db="EMBL/GenBank/DDBJ databases">
        <title>YIM 132180 draft genome.</title>
        <authorList>
            <person name="Zhang K."/>
        </authorList>
    </citation>
    <scope>NUCLEOTIDE SEQUENCE [LARGE SCALE GENOMIC DNA]</scope>
    <source>
        <strain evidence="1 2">YIM 132180</strain>
    </source>
</reference>
<name>A0A7V7TUG4_9HYPH</name>
<keyword evidence="2" id="KW-1185">Reference proteome</keyword>
<accession>A0A7V7TUG4</accession>
<dbReference type="EMBL" id="VZDO01000024">
    <property type="protein sequence ID" value="KAB0676295.1"/>
    <property type="molecule type" value="Genomic_DNA"/>
</dbReference>